<sequence>NDWYDIGKLFDEKNAEAPRYIRPLVEKTIRLSDLSPFLKFFPLPKETSDYDSSTEVANDINTIVRTYLEELWYCIPSWIRQDEDKQKNFGKQILYSLQKLKRGIERASQQLPPHKTSEKPEDIIMDDPLEIPQSPIATGMINVSDLAQYLDAKLGHSTEATDAMNPGNWQAIMDLRLNDKLSCNHPRELADALREPITIGWGGMLQKVRELRNTRMSTACTHVAELLHALELDLEVSWTDAIKYMKDTLNFTAQLPNNPTSTTATLFKVEEVPKFDGEKGAYWTWRSAFVLFSETTMVEPPLLKQALARIMTALSGKAQQIALAWNPTTLVRGTWKDTCEEIIKYTDTHFLEPMTHYKLHQAWIRMRYNSHNAGHQFVSEFITQVQLLNQIAIATQPKRREIPQTEAMSVLIQKLPEGLRTRLQHNYGDISQMNTSSQEQCNLVAREWEYWLSENKSTPRTQTTLLTTPSVSLTRPTPPTTSQGTNYIKDRSCGLRCSYDSPSPAVPTEFRGRLYPSNNDDPGQVALITRRNQNCRNQNRCEACRRTQEEHPTGTLFKPVRPLQARLMPAPFPTKPTPPETPTNLLD</sequence>
<protein>
    <submittedName>
        <fullName evidence="1">Uncharacterized protein</fullName>
    </submittedName>
</protein>
<dbReference type="AlphaFoldDB" id="A0A0N1J273"/>
<proteinExistence type="predicted"/>
<keyword evidence="2" id="KW-1185">Reference proteome</keyword>
<dbReference type="EMBL" id="JXCE01000880">
    <property type="protein sequence ID" value="KPA35824.1"/>
    <property type="molecule type" value="Genomic_DNA"/>
</dbReference>
<feature type="non-terminal residue" evidence="1">
    <location>
        <position position="1"/>
    </location>
</feature>
<comment type="caution">
    <text evidence="1">The sequence shown here is derived from an EMBL/GenBank/DDBJ whole genome shotgun (WGS) entry which is preliminary data.</text>
</comment>
<dbReference type="Proteomes" id="UP000037904">
    <property type="component" value="Unassembled WGS sequence"/>
</dbReference>
<accession>A0A0N1J273</accession>
<evidence type="ECO:0000313" key="1">
    <source>
        <dbReference type="EMBL" id="KPA35824.1"/>
    </source>
</evidence>
<organism evidence="1 2">
    <name type="scientific">Fusarium langsethiae</name>
    <dbReference type="NCBI Taxonomy" id="179993"/>
    <lineage>
        <taxon>Eukaryota</taxon>
        <taxon>Fungi</taxon>
        <taxon>Dikarya</taxon>
        <taxon>Ascomycota</taxon>
        <taxon>Pezizomycotina</taxon>
        <taxon>Sordariomycetes</taxon>
        <taxon>Hypocreomycetidae</taxon>
        <taxon>Hypocreales</taxon>
        <taxon>Nectriaceae</taxon>
        <taxon>Fusarium</taxon>
    </lineage>
</organism>
<evidence type="ECO:0000313" key="2">
    <source>
        <dbReference type="Proteomes" id="UP000037904"/>
    </source>
</evidence>
<name>A0A0N1J273_FUSLA</name>
<reference evidence="1 2" key="1">
    <citation type="submission" date="2015-04" db="EMBL/GenBank/DDBJ databases">
        <title>The draft genome sequence of Fusarium langsethiae, a T-2/HT-2 mycotoxin producer.</title>
        <authorList>
            <person name="Lysoe E."/>
            <person name="Divon H.H."/>
            <person name="Terzi V."/>
            <person name="Orru L."/>
            <person name="Lamontanara A."/>
            <person name="Kolseth A.-K."/>
            <person name="Frandsen R.J."/>
            <person name="Nielsen K."/>
            <person name="Thrane U."/>
        </authorList>
    </citation>
    <scope>NUCLEOTIDE SEQUENCE [LARGE SCALE GENOMIC DNA]</scope>
    <source>
        <strain evidence="1 2">Fl201059</strain>
    </source>
</reference>
<gene>
    <name evidence="1" type="ORF">FLAG1_11452</name>
</gene>